<evidence type="ECO:0000256" key="2">
    <source>
        <dbReference type="SAM" id="SignalP"/>
    </source>
</evidence>
<comment type="caution">
    <text evidence="3">The sequence shown here is derived from an EMBL/GenBank/DDBJ whole genome shotgun (WGS) entry which is preliminary data.</text>
</comment>
<feature type="chain" id="PRO_5045761077" evidence="2">
    <location>
        <begin position="30"/>
        <end position="145"/>
    </location>
</feature>
<gene>
    <name evidence="3" type="ORF">PQJ73_01780</name>
</gene>
<organism evidence="3 4">
    <name type="scientific">Rhodoplanes tepidamans</name>
    <name type="common">Rhodoplanes cryptolactis</name>
    <dbReference type="NCBI Taxonomy" id="200616"/>
    <lineage>
        <taxon>Bacteria</taxon>
        <taxon>Pseudomonadati</taxon>
        <taxon>Pseudomonadota</taxon>
        <taxon>Alphaproteobacteria</taxon>
        <taxon>Hyphomicrobiales</taxon>
        <taxon>Nitrobacteraceae</taxon>
        <taxon>Rhodoplanes</taxon>
    </lineage>
</organism>
<sequence length="145" mass="15366">MTRTAVPRRLAATLSGVALLAAATATTVAAERQRPSNLFTASGFTVRFADTPERAAQLRALPPERLAVRRKAGRTYYVYADPKGCNCAYVGTPEAYATYRNGGPGAPAIDGGPPPDYVQEMERSIDDDGSVLEPGSTLGGFLDEE</sequence>
<keyword evidence="2" id="KW-0732">Signal</keyword>
<evidence type="ECO:0000313" key="4">
    <source>
        <dbReference type="Proteomes" id="UP001165652"/>
    </source>
</evidence>
<accession>A0ABT5J4R1</accession>
<feature type="region of interest" description="Disordered" evidence="1">
    <location>
        <begin position="124"/>
        <end position="145"/>
    </location>
</feature>
<dbReference type="Proteomes" id="UP001165652">
    <property type="component" value="Unassembled WGS sequence"/>
</dbReference>
<reference evidence="3" key="1">
    <citation type="journal article" date="2023" name="Microbiol Resour">
        <title>Genome Sequences of Rhodoplanes serenus and Two Thermotolerant Strains, Rhodoplanes tepidamans and 'Rhodoplanes cryptolactis,' Further Refine the Genus.</title>
        <authorList>
            <person name="Rayyan A.A."/>
            <person name="Kyndt J.A."/>
        </authorList>
    </citation>
    <scope>NUCLEOTIDE SEQUENCE</scope>
    <source>
        <strain evidence="3">DSM 9987</strain>
    </source>
</reference>
<evidence type="ECO:0000313" key="3">
    <source>
        <dbReference type="EMBL" id="MDC7784401.1"/>
    </source>
</evidence>
<keyword evidence="4" id="KW-1185">Reference proteome</keyword>
<proteinExistence type="predicted"/>
<feature type="signal peptide" evidence="2">
    <location>
        <begin position="1"/>
        <end position="29"/>
    </location>
</feature>
<evidence type="ECO:0000256" key="1">
    <source>
        <dbReference type="SAM" id="MobiDB-lite"/>
    </source>
</evidence>
<reference evidence="3" key="2">
    <citation type="submission" date="2023-02" db="EMBL/GenBank/DDBJ databases">
        <authorList>
            <person name="Rayyan A."/>
            <person name="Meyer T."/>
            <person name="Kyndt J.A."/>
        </authorList>
    </citation>
    <scope>NUCLEOTIDE SEQUENCE</scope>
    <source>
        <strain evidence="3">DSM 9987</strain>
    </source>
</reference>
<dbReference type="RefSeq" id="WP_272775244.1">
    <property type="nucleotide sequence ID" value="NZ_JAQQLI010000001.1"/>
</dbReference>
<name>A0ABT5J4R1_RHOTP</name>
<dbReference type="EMBL" id="JAQQLI010000001">
    <property type="protein sequence ID" value="MDC7784401.1"/>
    <property type="molecule type" value="Genomic_DNA"/>
</dbReference>
<protein>
    <submittedName>
        <fullName evidence="3">Uncharacterized protein</fullName>
    </submittedName>
</protein>